<evidence type="ECO:0000313" key="1">
    <source>
        <dbReference type="EMBL" id="EEF35309.1"/>
    </source>
</evidence>
<accession>B9SM46</accession>
<dbReference type="EMBL" id="EQ974025">
    <property type="protein sequence ID" value="EEF35309.1"/>
    <property type="molecule type" value="Genomic_DNA"/>
</dbReference>
<reference evidence="2" key="1">
    <citation type="journal article" date="2010" name="Nat. Biotechnol.">
        <title>Draft genome sequence of the oilseed species Ricinus communis.</title>
        <authorList>
            <person name="Chan A.P."/>
            <person name="Crabtree J."/>
            <person name="Zhao Q."/>
            <person name="Lorenzi H."/>
            <person name="Orvis J."/>
            <person name="Puiu D."/>
            <person name="Melake-Berhan A."/>
            <person name="Jones K.M."/>
            <person name="Redman J."/>
            <person name="Chen G."/>
            <person name="Cahoon E.B."/>
            <person name="Gedil M."/>
            <person name="Stanke M."/>
            <person name="Haas B.J."/>
            <person name="Wortman J.R."/>
            <person name="Fraser-Liggett C.M."/>
            <person name="Ravel J."/>
            <person name="Rabinowicz P.D."/>
        </authorList>
    </citation>
    <scope>NUCLEOTIDE SEQUENCE [LARGE SCALE GENOMIC DNA]</scope>
    <source>
        <strain evidence="2">cv. Hale</strain>
    </source>
</reference>
<proteinExistence type="predicted"/>
<protein>
    <submittedName>
        <fullName evidence="1">Uncharacterized protein</fullName>
    </submittedName>
</protein>
<gene>
    <name evidence="1" type="ORF">RCOM_0878280</name>
</gene>
<dbReference type="InParanoid" id="B9SM46"/>
<dbReference type="AlphaFoldDB" id="B9SM46"/>
<organism evidence="1 2">
    <name type="scientific">Ricinus communis</name>
    <name type="common">Castor bean</name>
    <dbReference type="NCBI Taxonomy" id="3988"/>
    <lineage>
        <taxon>Eukaryota</taxon>
        <taxon>Viridiplantae</taxon>
        <taxon>Streptophyta</taxon>
        <taxon>Embryophyta</taxon>
        <taxon>Tracheophyta</taxon>
        <taxon>Spermatophyta</taxon>
        <taxon>Magnoliopsida</taxon>
        <taxon>eudicotyledons</taxon>
        <taxon>Gunneridae</taxon>
        <taxon>Pentapetalae</taxon>
        <taxon>rosids</taxon>
        <taxon>fabids</taxon>
        <taxon>Malpighiales</taxon>
        <taxon>Euphorbiaceae</taxon>
        <taxon>Acalyphoideae</taxon>
        <taxon>Acalypheae</taxon>
        <taxon>Ricinus</taxon>
    </lineage>
</organism>
<sequence length="52" mass="6346">MTYNSEYWVIKAQHVFKINVVKIKMLRWMPRHIEMDRVQNECTREKVGVVPI</sequence>
<name>B9SM46_RICCO</name>
<keyword evidence="2" id="KW-1185">Reference proteome</keyword>
<dbReference type="Proteomes" id="UP000008311">
    <property type="component" value="Unassembled WGS sequence"/>
</dbReference>
<evidence type="ECO:0000313" key="2">
    <source>
        <dbReference type="Proteomes" id="UP000008311"/>
    </source>
</evidence>